<dbReference type="EMBL" id="NBYO01000001">
    <property type="protein sequence ID" value="OXT02199.1"/>
    <property type="molecule type" value="Genomic_DNA"/>
</dbReference>
<evidence type="ECO:0000313" key="4">
    <source>
        <dbReference type="Proteomes" id="UP000215405"/>
    </source>
</evidence>
<dbReference type="InterPro" id="IPR017932">
    <property type="entry name" value="GATase_2_dom"/>
</dbReference>
<gene>
    <name evidence="3" type="ORF">B7H23_04575</name>
</gene>
<evidence type="ECO:0000259" key="2">
    <source>
        <dbReference type="PROSITE" id="PS51278"/>
    </source>
</evidence>
<dbReference type="InterPro" id="IPR026869">
    <property type="entry name" value="EgtC-like"/>
</dbReference>
<evidence type="ECO:0000256" key="1">
    <source>
        <dbReference type="ARBA" id="ARBA00022962"/>
    </source>
</evidence>
<name>A0A231V1X5_9HYPH</name>
<dbReference type="PANTHER" id="PTHR42824:SF1">
    <property type="entry name" value="GLUTAMINE AMIDOTRANSFERASE YAFJ-RELATED"/>
    <property type="match status" value="1"/>
</dbReference>
<organism evidence="3 4">
    <name type="scientific">Notoacmeibacter marinus</name>
    <dbReference type="NCBI Taxonomy" id="1876515"/>
    <lineage>
        <taxon>Bacteria</taxon>
        <taxon>Pseudomonadati</taxon>
        <taxon>Pseudomonadota</taxon>
        <taxon>Alphaproteobacteria</taxon>
        <taxon>Hyphomicrobiales</taxon>
        <taxon>Notoacmeibacteraceae</taxon>
        <taxon>Notoacmeibacter</taxon>
    </lineage>
</organism>
<dbReference type="CDD" id="cd01908">
    <property type="entry name" value="YafJ"/>
    <property type="match status" value="1"/>
</dbReference>
<evidence type="ECO:0000313" key="3">
    <source>
        <dbReference type="EMBL" id="OXT02199.1"/>
    </source>
</evidence>
<sequence length="299" mass="33180">MSIPWKGMTMCELLAMSAALPTDLETSLALLKPRGGELCPHADGWGVAVYEERAARLYKEPKAASSSRLFGSLRDYDISGRVILSHIRRANPAAIGKSYANTHPFEREVGGRSWTFAHNGKLTGIDQEQLTSFRPLGGTDSEHAFCLLLDHMKDFLSRDGGIADLDLALNQLVEKTTLMNRYGEANYFLSNGEHLFVHAHTYLHMLERHCAVDGQPQSVVLLATQPMTDEENWSCLVPNTICVFLRGEMIAQKATSGAATQDAWKAQQKEAESFRTRKAEAAANAARIEAEKDMYWECS</sequence>
<protein>
    <recommendedName>
        <fullName evidence="2">Glutamine amidotransferase type-2 domain-containing protein</fullName>
    </recommendedName>
</protein>
<dbReference type="AlphaFoldDB" id="A0A231V1X5"/>
<accession>A0A231V1X5</accession>
<dbReference type="Proteomes" id="UP000215405">
    <property type="component" value="Unassembled WGS sequence"/>
</dbReference>
<dbReference type="SUPFAM" id="SSF56235">
    <property type="entry name" value="N-terminal nucleophile aminohydrolases (Ntn hydrolases)"/>
    <property type="match status" value="1"/>
</dbReference>
<dbReference type="Pfam" id="PF13230">
    <property type="entry name" value="GATase_4"/>
    <property type="match status" value="1"/>
</dbReference>
<feature type="domain" description="Glutamine amidotransferase type-2" evidence="2">
    <location>
        <begin position="11"/>
        <end position="299"/>
    </location>
</feature>
<reference evidence="4" key="1">
    <citation type="journal article" date="2017" name="Int. J. Syst. Evol. Microbiol.">
        <title>Notoacmeibacter marinus gen. nov., sp. nov., isolated from the gut of a limpet and proposal of Notoacmeibacteraceae fam. nov. in the order Rhizobiales of the class Alphaproteobacteria.</title>
        <authorList>
            <person name="Huang Z."/>
            <person name="Guo F."/>
            <person name="Lai Q."/>
        </authorList>
    </citation>
    <scope>NUCLEOTIDE SEQUENCE [LARGE SCALE GENOMIC DNA]</scope>
    <source>
        <strain evidence="4">XMTR2A4</strain>
    </source>
</reference>
<dbReference type="InterPro" id="IPR029055">
    <property type="entry name" value="Ntn_hydrolases_N"/>
</dbReference>
<keyword evidence="4" id="KW-1185">Reference proteome</keyword>
<dbReference type="Gene3D" id="3.60.20.10">
    <property type="entry name" value="Glutamine Phosphoribosylpyrophosphate, subunit 1, domain 1"/>
    <property type="match status" value="1"/>
</dbReference>
<comment type="caution">
    <text evidence="3">The sequence shown here is derived from an EMBL/GenBank/DDBJ whole genome shotgun (WGS) entry which is preliminary data.</text>
</comment>
<proteinExistence type="predicted"/>
<dbReference type="PROSITE" id="PS51278">
    <property type="entry name" value="GATASE_TYPE_2"/>
    <property type="match status" value="1"/>
</dbReference>
<dbReference type="PANTHER" id="PTHR42824">
    <property type="entry name" value="GLUTAMINE AMIDOTRANSFERASE"/>
    <property type="match status" value="1"/>
</dbReference>
<keyword evidence="1" id="KW-0315">Glutamine amidotransferase</keyword>